<evidence type="ECO:0000313" key="2">
    <source>
        <dbReference type="EMBL" id="ETX29480.1"/>
    </source>
</evidence>
<dbReference type="Proteomes" id="UP000023430">
    <property type="component" value="Unassembled WGS sequence"/>
</dbReference>
<name>X7F9K9_9RHOB</name>
<dbReference type="Pfam" id="PF17267">
    <property type="entry name" value="DUF5333"/>
    <property type="match status" value="1"/>
</dbReference>
<keyword evidence="3" id="KW-1185">Reference proteome</keyword>
<dbReference type="AlphaFoldDB" id="X7F9K9"/>
<keyword evidence="1" id="KW-0732">Signal</keyword>
<dbReference type="RefSeq" id="WP_043768741.1">
    <property type="nucleotide sequence ID" value="NZ_JAME01000009.1"/>
</dbReference>
<sequence>MRRTAALAAMLALSATLAVPAAAQAKPPLREVSEIDDGLMAVAIADQIRKSCDGISARMIRAYSRLNTLKSRAESLGYSSGEIEDYVTSKDEKRRMRAKAERYLAQRGVDAADETQLCRFGRAEIASNTAIGSLLR</sequence>
<dbReference type="eggNOG" id="ENOG50330KF">
    <property type="taxonomic scope" value="Bacteria"/>
</dbReference>
<dbReference type="InterPro" id="IPR020349">
    <property type="entry name" value="Uncharacterised_14.7kDa"/>
</dbReference>
<comment type="caution">
    <text evidence="2">The sequence shown here is derived from an EMBL/GenBank/DDBJ whole genome shotgun (WGS) entry which is preliminary data.</text>
</comment>
<evidence type="ECO:0008006" key="4">
    <source>
        <dbReference type="Google" id="ProtNLM"/>
    </source>
</evidence>
<protein>
    <recommendedName>
        <fullName evidence="4">NADH dehydrogenase subunit E</fullName>
    </recommendedName>
</protein>
<dbReference type="OrthoDB" id="7658992at2"/>
<gene>
    <name evidence="2" type="ORF">RISW2_23375</name>
</gene>
<evidence type="ECO:0000256" key="1">
    <source>
        <dbReference type="SAM" id="SignalP"/>
    </source>
</evidence>
<dbReference type="EMBL" id="JAME01000009">
    <property type="protein sequence ID" value="ETX29480.1"/>
    <property type="molecule type" value="Genomic_DNA"/>
</dbReference>
<evidence type="ECO:0000313" key="3">
    <source>
        <dbReference type="Proteomes" id="UP000023430"/>
    </source>
</evidence>
<accession>X7F9K9</accession>
<proteinExistence type="predicted"/>
<feature type="signal peptide" evidence="1">
    <location>
        <begin position="1"/>
        <end position="25"/>
    </location>
</feature>
<dbReference type="STRING" id="1449351.RISW2_23375"/>
<feature type="chain" id="PRO_5004978670" description="NADH dehydrogenase subunit E" evidence="1">
    <location>
        <begin position="26"/>
        <end position="136"/>
    </location>
</feature>
<organism evidence="2 3">
    <name type="scientific">Roseivivax isoporae LMG 25204</name>
    <dbReference type="NCBI Taxonomy" id="1449351"/>
    <lineage>
        <taxon>Bacteria</taxon>
        <taxon>Pseudomonadati</taxon>
        <taxon>Pseudomonadota</taxon>
        <taxon>Alphaproteobacteria</taxon>
        <taxon>Rhodobacterales</taxon>
        <taxon>Roseobacteraceae</taxon>
        <taxon>Roseivivax</taxon>
    </lineage>
</organism>
<reference evidence="2 3" key="1">
    <citation type="submission" date="2014-01" db="EMBL/GenBank/DDBJ databases">
        <title>Roseivivax isoporae LMG 25204 Genome Sequencing.</title>
        <authorList>
            <person name="Lai Q."/>
            <person name="Li G."/>
            <person name="Shao Z."/>
        </authorList>
    </citation>
    <scope>NUCLEOTIDE SEQUENCE [LARGE SCALE GENOMIC DNA]</scope>
    <source>
        <strain evidence="2 3">LMG 25204</strain>
    </source>
</reference>